<evidence type="ECO:0000313" key="3">
    <source>
        <dbReference type="Proteomes" id="UP000669179"/>
    </source>
</evidence>
<sequence>MPDEGWAVDLAEAAGRLSRTLENAAVISGADGAALMLLDQHADLRAVGATTGEGMELEVIQQSSRSGPAFDCLTTGAPVAVENMPERAPVRAVLSLPVSAYGRMVGALNLYRHAPTRWRPDHIAAAQRLADVLAVFLEMLARPTNRAVGRTAARTAGRGESVTGPDAG</sequence>
<dbReference type="Pfam" id="PF13185">
    <property type="entry name" value="GAF_2"/>
    <property type="match status" value="1"/>
</dbReference>
<reference evidence="2" key="1">
    <citation type="submission" date="2021-03" db="EMBL/GenBank/DDBJ databases">
        <authorList>
            <person name="Kanchanasin P."/>
            <person name="Saeng-In P."/>
            <person name="Phongsopitanun W."/>
            <person name="Yuki M."/>
            <person name="Kudo T."/>
            <person name="Ohkuma M."/>
            <person name="Tanasupawat S."/>
        </authorList>
    </citation>
    <scope>NUCLEOTIDE SEQUENCE</scope>
    <source>
        <strain evidence="2">GKU 128</strain>
    </source>
</reference>
<evidence type="ECO:0000259" key="1">
    <source>
        <dbReference type="Pfam" id="PF13185"/>
    </source>
</evidence>
<gene>
    <name evidence="2" type="ORF">J4573_36415</name>
</gene>
<accession>A0A939PMI2</accession>
<dbReference type="AlphaFoldDB" id="A0A939PMI2"/>
<dbReference type="Gene3D" id="3.30.450.40">
    <property type="match status" value="1"/>
</dbReference>
<evidence type="ECO:0000313" key="2">
    <source>
        <dbReference type="EMBL" id="MBO2452624.1"/>
    </source>
</evidence>
<dbReference type="InterPro" id="IPR029016">
    <property type="entry name" value="GAF-like_dom_sf"/>
</dbReference>
<dbReference type="SUPFAM" id="SSF55781">
    <property type="entry name" value="GAF domain-like"/>
    <property type="match status" value="1"/>
</dbReference>
<protein>
    <submittedName>
        <fullName evidence="2">GAF domain-containing protein</fullName>
    </submittedName>
</protein>
<name>A0A939PMI2_9ACTN</name>
<dbReference type="InterPro" id="IPR003018">
    <property type="entry name" value="GAF"/>
</dbReference>
<proteinExistence type="predicted"/>
<dbReference type="Proteomes" id="UP000669179">
    <property type="component" value="Unassembled WGS sequence"/>
</dbReference>
<comment type="caution">
    <text evidence="2">The sequence shown here is derived from an EMBL/GenBank/DDBJ whole genome shotgun (WGS) entry which is preliminary data.</text>
</comment>
<dbReference type="EMBL" id="JAGEOJ010000017">
    <property type="protein sequence ID" value="MBO2452624.1"/>
    <property type="molecule type" value="Genomic_DNA"/>
</dbReference>
<feature type="domain" description="GAF" evidence="1">
    <location>
        <begin position="17"/>
        <end position="138"/>
    </location>
</feature>
<organism evidence="2 3">
    <name type="scientific">Actinomadura barringtoniae</name>
    <dbReference type="NCBI Taxonomy" id="1427535"/>
    <lineage>
        <taxon>Bacteria</taxon>
        <taxon>Bacillati</taxon>
        <taxon>Actinomycetota</taxon>
        <taxon>Actinomycetes</taxon>
        <taxon>Streptosporangiales</taxon>
        <taxon>Thermomonosporaceae</taxon>
        <taxon>Actinomadura</taxon>
    </lineage>
</organism>
<dbReference type="RefSeq" id="WP_208260656.1">
    <property type="nucleotide sequence ID" value="NZ_JAGEOJ010000017.1"/>
</dbReference>
<keyword evidence="3" id="KW-1185">Reference proteome</keyword>